<feature type="domain" description="RecX second three-helical" evidence="6">
    <location>
        <begin position="80"/>
        <end position="121"/>
    </location>
</feature>
<feature type="domain" description="RecX third three-helical" evidence="7">
    <location>
        <begin position="128"/>
        <end position="174"/>
    </location>
</feature>
<reference evidence="9 10" key="1">
    <citation type="submission" date="2022-08" db="EMBL/GenBank/DDBJ databases">
        <title>YIM 101645 draft genome.</title>
        <authorList>
            <person name="Chen X."/>
        </authorList>
    </citation>
    <scope>NUCLEOTIDE SEQUENCE [LARGE SCALE GENOMIC DNA]</scope>
    <source>
        <strain evidence="9 10">YIM 101645</strain>
    </source>
</reference>
<evidence type="ECO:0000259" key="8">
    <source>
        <dbReference type="Pfam" id="PF21982"/>
    </source>
</evidence>
<evidence type="ECO:0000256" key="4">
    <source>
        <dbReference type="ARBA" id="ARBA00022490"/>
    </source>
</evidence>
<comment type="subcellular location">
    <subcellularLocation>
        <location evidence="1 5">Cytoplasm</location>
    </subcellularLocation>
</comment>
<dbReference type="Pfam" id="PF02631">
    <property type="entry name" value="RecX_HTH2"/>
    <property type="match status" value="1"/>
</dbReference>
<dbReference type="InterPro" id="IPR053924">
    <property type="entry name" value="RecX_HTH_2nd"/>
</dbReference>
<dbReference type="InterPro" id="IPR036388">
    <property type="entry name" value="WH-like_DNA-bd_sf"/>
</dbReference>
<comment type="similarity">
    <text evidence="2 5">Belongs to the RecX family.</text>
</comment>
<protein>
    <recommendedName>
        <fullName evidence="3 5">Regulatory protein RecX</fullName>
    </recommendedName>
</protein>
<evidence type="ECO:0000256" key="2">
    <source>
        <dbReference type="ARBA" id="ARBA00009695"/>
    </source>
</evidence>
<gene>
    <name evidence="5 9" type="primary">recX</name>
    <name evidence="9" type="ORF">NYP18_05860</name>
</gene>
<dbReference type="HAMAP" id="MF_01114">
    <property type="entry name" value="RecX"/>
    <property type="match status" value="1"/>
</dbReference>
<dbReference type="Gene3D" id="1.10.10.10">
    <property type="entry name" value="Winged helix-like DNA-binding domain superfamily/Winged helix DNA-binding domain"/>
    <property type="match status" value="2"/>
</dbReference>
<sequence length="191" mass="21436">MTSREQKIAQLKEAIAGFRSGQFDREAEEAKAAVRRRALGLLDVRARSRQELRERLIEAEFEPVVVDDVLDDLAAVNLIDDAAFAREWVRQRHARRGKSTRVLEQELRQKGIDSATRAEALDQIDAADEEATARALAEKKARTIREAPADRAETDKALRRIVGVLARRGFPQGMSLRIAREALEERIAGLG</sequence>
<dbReference type="PANTHER" id="PTHR33602:SF1">
    <property type="entry name" value="REGULATORY PROTEIN RECX FAMILY PROTEIN"/>
    <property type="match status" value="1"/>
</dbReference>
<evidence type="ECO:0000256" key="1">
    <source>
        <dbReference type="ARBA" id="ARBA00004496"/>
    </source>
</evidence>
<feature type="domain" description="RecX first three-helical" evidence="8">
    <location>
        <begin position="35"/>
        <end position="73"/>
    </location>
</feature>
<proteinExistence type="inferred from homology"/>
<evidence type="ECO:0000259" key="6">
    <source>
        <dbReference type="Pfam" id="PF02631"/>
    </source>
</evidence>
<name>A0ABT2FVA9_9CORY</name>
<keyword evidence="10" id="KW-1185">Reference proteome</keyword>
<accession>A0ABT2FVA9</accession>
<evidence type="ECO:0000256" key="3">
    <source>
        <dbReference type="ARBA" id="ARBA00018111"/>
    </source>
</evidence>
<comment type="function">
    <text evidence="5">Modulates RecA activity.</text>
</comment>
<dbReference type="Pfam" id="PF21982">
    <property type="entry name" value="RecX_HTH1"/>
    <property type="match status" value="1"/>
</dbReference>
<evidence type="ECO:0000313" key="10">
    <source>
        <dbReference type="Proteomes" id="UP001205965"/>
    </source>
</evidence>
<dbReference type="InterPro" id="IPR003783">
    <property type="entry name" value="Regulatory_RecX"/>
</dbReference>
<dbReference type="NCBIfam" id="NF001059">
    <property type="entry name" value="PRK00117.4-3"/>
    <property type="match status" value="1"/>
</dbReference>
<dbReference type="InterPro" id="IPR053925">
    <property type="entry name" value="RecX_HTH_3rd"/>
</dbReference>
<dbReference type="RefSeq" id="WP_259427235.1">
    <property type="nucleotide sequence ID" value="NZ_JANWTC010000003.1"/>
</dbReference>
<evidence type="ECO:0000259" key="7">
    <source>
        <dbReference type="Pfam" id="PF21981"/>
    </source>
</evidence>
<comment type="caution">
    <text evidence="9">The sequence shown here is derived from an EMBL/GenBank/DDBJ whole genome shotgun (WGS) entry which is preliminary data.</text>
</comment>
<dbReference type="Proteomes" id="UP001205965">
    <property type="component" value="Unassembled WGS sequence"/>
</dbReference>
<evidence type="ECO:0000256" key="5">
    <source>
        <dbReference type="HAMAP-Rule" id="MF_01114"/>
    </source>
</evidence>
<dbReference type="PANTHER" id="PTHR33602">
    <property type="entry name" value="REGULATORY PROTEIN RECX FAMILY PROTEIN"/>
    <property type="match status" value="1"/>
</dbReference>
<organism evidence="9 10">
    <name type="scientific">Corynebacterium lemuris</name>
    <dbReference type="NCBI Taxonomy" id="1859292"/>
    <lineage>
        <taxon>Bacteria</taxon>
        <taxon>Bacillati</taxon>
        <taxon>Actinomycetota</taxon>
        <taxon>Actinomycetes</taxon>
        <taxon>Mycobacteriales</taxon>
        <taxon>Corynebacteriaceae</taxon>
        <taxon>Corynebacterium</taxon>
    </lineage>
</organism>
<evidence type="ECO:0000313" key="9">
    <source>
        <dbReference type="EMBL" id="MCS5479176.1"/>
    </source>
</evidence>
<dbReference type="EMBL" id="JANWTC010000003">
    <property type="protein sequence ID" value="MCS5479176.1"/>
    <property type="molecule type" value="Genomic_DNA"/>
</dbReference>
<keyword evidence="4 5" id="KW-0963">Cytoplasm</keyword>
<dbReference type="InterPro" id="IPR053926">
    <property type="entry name" value="RecX_HTH_1st"/>
</dbReference>
<dbReference type="Pfam" id="PF21981">
    <property type="entry name" value="RecX_HTH3"/>
    <property type="match status" value="1"/>
</dbReference>